<keyword evidence="1" id="KW-0472">Membrane</keyword>
<protein>
    <submittedName>
        <fullName evidence="2">Uncharacterized protein</fullName>
    </submittedName>
</protein>
<evidence type="ECO:0000313" key="2">
    <source>
        <dbReference type="EMBL" id="EKD21076.1"/>
    </source>
</evidence>
<dbReference type="OrthoDB" id="10370476at2759"/>
<proteinExistence type="predicted"/>
<feature type="transmembrane region" description="Helical" evidence="1">
    <location>
        <begin position="86"/>
        <end position="108"/>
    </location>
</feature>
<sequence>MSAIPKNEVGSTVADANADVELGNISTYSLTSTLCRPPTNFTSASTLKDSEIPQPADPARRPRLQRLFVKIGQWMKKKYLKNPSKVIILSVFFMVFLGMMSLSVGWMVNSPRLPELPEKDRDYRVLPPTLA</sequence>
<dbReference type="HOGENOM" id="CLU_1928066_0_0_1"/>
<evidence type="ECO:0000256" key="1">
    <source>
        <dbReference type="SAM" id="Phobius"/>
    </source>
</evidence>
<reference evidence="2 3" key="1">
    <citation type="journal article" date="2012" name="BMC Genomics">
        <title>Sequencing the genome of Marssonina brunnea reveals fungus-poplar co-evolution.</title>
        <authorList>
            <person name="Zhu S."/>
            <person name="Cao Y.-Z."/>
            <person name="Jiang C."/>
            <person name="Tan B.-Y."/>
            <person name="Wang Z."/>
            <person name="Feng S."/>
            <person name="Zhang L."/>
            <person name="Su X.-H."/>
            <person name="Brejova B."/>
            <person name="Vinar T."/>
            <person name="Xu M."/>
            <person name="Wang M.-X."/>
            <person name="Zhang S.-G."/>
            <person name="Huang M.-R."/>
            <person name="Wu R."/>
            <person name="Zhou Y."/>
        </authorList>
    </citation>
    <scope>NUCLEOTIDE SEQUENCE [LARGE SCALE GENOMIC DNA]</scope>
    <source>
        <strain evidence="2 3">MB_m1</strain>
    </source>
</reference>
<keyword evidence="3" id="KW-1185">Reference proteome</keyword>
<name>K1X7N1_MARBU</name>
<keyword evidence="1" id="KW-0812">Transmembrane</keyword>
<dbReference type="AlphaFoldDB" id="K1X7N1"/>
<dbReference type="InParanoid" id="K1X7N1"/>
<organism evidence="2 3">
    <name type="scientific">Marssonina brunnea f. sp. multigermtubi (strain MB_m1)</name>
    <name type="common">Marssonina leaf spot fungus</name>
    <dbReference type="NCBI Taxonomy" id="1072389"/>
    <lineage>
        <taxon>Eukaryota</taxon>
        <taxon>Fungi</taxon>
        <taxon>Dikarya</taxon>
        <taxon>Ascomycota</taxon>
        <taxon>Pezizomycotina</taxon>
        <taxon>Leotiomycetes</taxon>
        <taxon>Helotiales</taxon>
        <taxon>Drepanopezizaceae</taxon>
        <taxon>Drepanopeziza</taxon>
    </lineage>
</organism>
<evidence type="ECO:0000313" key="3">
    <source>
        <dbReference type="Proteomes" id="UP000006753"/>
    </source>
</evidence>
<accession>K1X7N1</accession>
<dbReference type="KEGG" id="mbe:MBM_00189"/>
<keyword evidence="1" id="KW-1133">Transmembrane helix</keyword>
<dbReference type="Proteomes" id="UP000006753">
    <property type="component" value="Unassembled WGS sequence"/>
</dbReference>
<gene>
    <name evidence="2" type="ORF">MBM_00189</name>
</gene>
<dbReference type="EMBL" id="JH921428">
    <property type="protein sequence ID" value="EKD21076.1"/>
    <property type="molecule type" value="Genomic_DNA"/>
</dbReference>